<evidence type="ECO:0000313" key="2">
    <source>
        <dbReference type="EMBL" id="CAH4035816.1"/>
    </source>
</evidence>
<keyword evidence="3" id="KW-1185">Reference proteome</keyword>
<dbReference type="EMBL" id="CALOZG010000049">
    <property type="protein sequence ID" value="CAH4035816.1"/>
    <property type="molecule type" value="Genomic_DNA"/>
</dbReference>
<comment type="caution">
    <text evidence="2">The sequence shown here is derived from an EMBL/GenBank/DDBJ whole genome shotgun (WGS) entry which is preliminary data.</text>
</comment>
<organism evidence="2 3">
    <name type="scientific">Pieris brassicae</name>
    <name type="common">White butterfly</name>
    <name type="synonym">Large white butterfly</name>
    <dbReference type="NCBI Taxonomy" id="7116"/>
    <lineage>
        <taxon>Eukaryota</taxon>
        <taxon>Metazoa</taxon>
        <taxon>Ecdysozoa</taxon>
        <taxon>Arthropoda</taxon>
        <taxon>Hexapoda</taxon>
        <taxon>Insecta</taxon>
        <taxon>Pterygota</taxon>
        <taxon>Neoptera</taxon>
        <taxon>Endopterygota</taxon>
        <taxon>Lepidoptera</taxon>
        <taxon>Glossata</taxon>
        <taxon>Ditrysia</taxon>
        <taxon>Papilionoidea</taxon>
        <taxon>Pieridae</taxon>
        <taxon>Pierinae</taxon>
        <taxon>Pieris</taxon>
    </lineage>
</organism>
<gene>
    <name evidence="2" type="ORF">PIBRA_LOCUS11834</name>
</gene>
<dbReference type="AlphaFoldDB" id="A0A9P0TQ28"/>
<feature type="region of interest" description="Disordered" evidence="1">
    <location>
        <begin position="47"/>
        <end position="72"/>
    </location>
</feature>
<evidence type="ECO:0000313" key="3">
    <source>
        <dbReference type="Proteomes" id="UP001152562"/>
    </source>
</evidence>
<proteinExistence type="predicted"/>
<sequence length="256" mass="27708">MEMARDFRQKGPNALAASRNLKGDLKTIITEAINGLFGVVALIDPSTSNATPPPPKPHTPQDNKNTTSTNTDTADITQLSLKLEAHSRLLEESNRTIREHSRLIKAQPTTAPADHQPGAADAHGVFKSYAKAAAAPKPPAGPSIVVSGEACSPLKGLPDRTPYCTQPPPPDPLDTRKPADQLEQLHNHHHLEVVVAGSTGTIITHCLRATACKRSCPQIYALHHPPPQICYPEPHLKHPTFQQPAPPRLQRQPGER</sequence>
<reference evidence="2" key="1">
    <citation type="submission" date="2022-05" db="EMBL/GenBank/DDBJ databases">
        <authorList>
            <person name="Okamura Y."/>
        </authorList>
    </citation>
    <scope>NUCLEOTIDE SEQUENCE</scope>
</reference>
<protein>
    <submittedName>
        <fullName evidence="2">Uncharacterized protein</fullName>
    </submittedName>
</protein>
<accession>A0A9P0TQ28</accession>
<dbReference type="Proteomes" id="UP001152562">
    <property type="component" value="Unassembled WGS sequence"/>
</dbReference>
<name>A0A9P0TQ28_PIEBR</name>
<feature type="region of interest" description="Disordered" evidence="1">
    <location>
        <begin position="233"/>
        <end position="256"/>
    </location>
</feature>
<feature type="compositionally biased region" description="Low complexity" evidence="1">
    <location>
        <begin position="60"/>
        <end position="72"/>
    </location>
</feature>
<evidence type="ECO:0000256" key="1">
    <source>
        <dbReference type="SAM" id="MobiDB-lite"/>
    </source>
</evidence>
<feature type="region of interest" description="Disordered" evidence="1">
    <location>
        <begin position="157"/>
        <end position="178"/>
    </location>
</feature>